<comment type="function">
    <text evidence="6">Phosphorolytic 3'-5' exoribonuclease that plays an important role in tRNA 3'-end maturation. Removes nucleotide residues following the 3'-CCA terminus of tRNAs; can also add nucleotides to the ends of RNA molecules by using nucleoside diphosphates as substrates, but this may not be physiologically important. Probably plays a role in initiation of 16S rRNA degradation (leading to ribosome degradation) during starvation.</text>
</comment>
<feature type="domain" description="Exoribonuclease phosphorolytic" evidence="8">
    <location>
        <begin position="163"/>
        <end position="229"/>
    </location>
</feature>
<dbReference type="GO" id="GO:0009022">
    <property type="term" value="F:tRNA nucleotidyltransferase activity"/>
    <property type="evidence" value="ECO:0007669"/>
    <property type="project" value="UniProtKB-UniRule"/>
</dbReference>
<evidence type="ECO:0000259" key="8">
    <source>
        <dbReference type="Pfam" id="PF03725"/>
    </source>
</evidence>
<evidence type="ECO:0000256" key="4">
    <source>
        <dbReference type="ARBA" id="ARBA00022694"/>
    </source>
</evidence>
<keyword evidence="2 6" id="KW-0698">rRNA processing</keyword>
<dbReference type="AlphaFoldDB" id="A0A0R2XI50"/>
<reference evidence="9 10" key="1">
    <citation type="submission" date="2015-10" db="EMBL/GenBank/DDBJ databases">
        <title>Metagenome-Assembled Genomes uncover a global brackish microbiome.</title>
        <authorList>
            <person name="Hugerth L.W."/>
            <person name="Larsson J."/>
            <person name="Alneberg J."/>
            <person name="Lindh M.V."/>
            <person name="Legrand C."/>
            <person name="Pinhassi J."/>
            <person name="Andersson A.F."/>
        </authorList>
    </citation>
    <scope>NUCLEOTIDE SEQUENCE [LARGE SCALE GENOMIC DNA]</scope>
    <source>
        <strain evidence="9">BACL9 MAG-120924-bin69</strain>
    </source>
</reference>
<evidence type="ECO:0000256" key="6">
    <source>
        <dbReference type="HAMAP-Rule" id="MF_00564"/>
    </source>
</evidence>
<accession>A0A0R2XI50</accession>
<gene>
    <name evidence="6" type="primary">rph</name>
    <name evidence="9" type="ORF">ABS33_05895</name>
</gene>
<protein>
    <recommendedName>
        <fullName evidence="6">Ribonuclease PH</fullName>
        <shortName evidence="6">RNase PH</shortName>
        <ecNumber evidence="6">2.7.7.56</ecNumber>
    </recommendedName>
    <alternativeName>
        <fullName evidence="6">tRNA nucleotidyltransferase</fullName>
    </alternativeName>
</protein>
<dbReference type="NCBIfam" id="TIGR01966">
    <property type="entry name" value="RNasePH"/>
    <property type="match status" value="1"/>
</dbReference>
<keyword evidence="3 6" id="KW-0820">tRNA-binding</keyword>
<dbReference type="GO" id="GO:0008033">
    <property type="term" value="P:tRNA processing"/>
    <property type="evidence" value="ECO:0007669"/>
    <property type="project" value="UniProtKB-UniRule"/>
</dbReference>
<organism evidence="9 10">
    <name type="scientific">Verrucomicrobia subdivision 6 bacterium BACL9 MAG-120924-bin69</name>
    <dbReference type="NCBI Taxonomy" id="1655635"/>
    <lineage>
        <taxon>Bacteria</taxon>
        <taxon>Pseudomonadati</taxon>
        <taxon>Verrucomicrobiota</taxon>
        <taxon>Verrucomicrobiia</taxon>
        <taxon>Verrucomicrobiales</taxon>
        <taxon>Verrucomicrobia subdivision 6</taxon>
    </lineage>
</organism>
<dbReference type="SUPFAM" id="SSF54211">
    <property type="entry name" value="Ribosomal protein S5 domain 2-like"/>
    <property type="match status" value="1"/>
</dbReference>
<dbReference type="HAMAP" id="MF_00564">
    <property type="entry name" value="RNase_PH"/>
    <property type="match status" value="1"/>
</dbReference>
<dbReference type="InterPro" id="IPR027408">
    <property type="entry name" value="PNPase/RNase_PH_dom_sf"/>
</dbReference>
<dbReference type="GO" id="GO:0031125">
    <property type="term" value="P:rRNA 3'-end processing"/>
    <property type="evidence" value="ECO:0007669"/>
    <property type="project" value="UniProtKB-ARBA"/>
</dbReference>
<dbReference type="InterPro" id="IPR020568">
    <property type="entry name" value="Ribosomal_Su5_D2-typ_SF"/>
</dbReference>
<keyword evidence="5" id="KW-0694">RNA-binding</keyword>
<keyword evidence="6" id="KW-0808">Transferase</keyword>
<feature type="binding site" evidence="6">
    <location>
        <position position="91"/>
    </location>
    <ligand>
        <name>phosphate</name>
        <dbReference type="ChEBI" id="CHEBI:43474"/>
        <note>substrate</note>
    </ligand>
</feature>
<dbReference type="Proteomes" id="UP000051220">
    <property type="component" value="Unassembled WGS sequence"/>
</dbReference>
<dbReference type="InterPro" id="IPR015847">
    <property type="entry name" value="ExoRNase_PH_dom2"/>
</dbReference>
<dbReference type="Gene3D" id="3.30.230.70">
    <property type="entry name" value="GHMP Kinase, N-terminal domain"/>
    <property type="match status" value="1"/>
</dbReference>
<evidence type="ECO:0000256" key="1">
    <source>
        <dbReference type="ARBA" id="ARBA00006678"/>
    </source>
</evidence>
<keyword evidence="4 6" id="KW-0819">tRNA processing</keyword>
<evidence type="ECO:0000256" key="3">
    <source>
        <dbReference type="ARBA" id="ARBA00022555"/>
    </source>
</evidence>
<keyword evidence="6" id="KW-0548">Nucleotidyltransferase</keyword>
<dbReference type="FunFam" id="3.30.230.70:FF:000003">
    <property type="entry name" value="Ribonuclease PH"/>
    <property type="match status" value="1"/>
</dbReference>
<feature type="binding site" evidence="6">
    <location>
        <begin position="129"/>
        <end position="131"/>
    </location>
    <ligand>
        <name>phosphate</name>
        <dbReference type="ChEBI" id="CHEBI:43474"/>
        <note>substrate</note>
    </ligand>
</feature>
<dbReference type="EMBL" id="LIDN01000210">
    <property type="protein sequence ID" value="KRP32734.1"/>
    <property type="molecule type" value="Genomic_DNA"/>
</dbReference>
<comment type="catalytic activity">
    <reaction evidence="6">
        <text>tRNA(n+1) + phosphate = tRNA(n) + a ribonucleoside 5'-diphosphate</text>
        <dbReference type="Rhea" id="RHEA:10628"/>
        <dbReference type="Rhea" id="RHEA-COMP:17343"/>
        <dbReference type="Rhea" id="RHEA-COMP:17344"/>
        <dbReference type="ChEBI" id="CHEBI:43474"/>
        <dbReference type="ChEBI" id="CHEBI:57930"/>
        <dbReference type="ChEBI" id="CHEBI:173114"/>
        <dbReference type="EC" id="2.7.7.56"/>
    </reaction>
</comment>
<dbReference type="PANTHER" id="PTHR11953:SF0">
    <property type="entry name" value="EXOSOME COMPLEX COMPONENT RRP41"/>
    <property type="match status" value="1"/>
</dbReference>
<comment type="caution">
    <text evidence="9">The sequence shown here is derived from an EMBL/GenBank/DDBJ whole genome shotgun (WGS) entry which is preliminary data.</text>
</comment>
<dbReference type="InterPro" id="IPR036345">
    <property type="entry name" value="ExoRNase_PH_dom2_sf"/>
</dbReference>
<evidence type="ECO:0000313" key="10">
    <source>
        <dbReference type="Proteomes" id="UP000051220"/>
    </source>
</evidence>
<dbReference type="SUPFAM" id="SSF55666">
    <property type="entry name" value="Ribonuclease PH domain 2-like"/>
    <property type="match status" value="1"/>
</dbReference>
<evidence type="ECO:0000313" key="9">
    <source>
        <dbReference type="EMBL" id="KRP32734.1"/>
    </source>
</evidence>
<comment type="similarity">
    <text evidence="1 6">Belongs to the RNase PH family.</text>
</comment>
<dbReference type="InterPro" id="IPR050080">
    <property type="entry name" value="RNase_PH"/>
</dbReference>
<name>A0A0R2XI50_9BACT</name>
<evidence type="ECO:0000256" key="5">
    <source>
        <dbReference type="ARBA" id="ARBA00022884"/>
    </source>
</evidence>
<dbReference type="GO" id="GO:0000049">
    <property type="term" value="F:tRNA binding"/>
    <property type="evidence" value="ECO:0007669"/>
    <property type="project" value="UniProtKB-UniRule"/>
</dbReference>
<dbReference type="InterPro" id="IPR001247">
    <property type="entry name" value="ExoRNase_PH_dom1"/>
</dbReference>
<dbReference type="Pfam" id="PF01138">
    <property type="entry name" value="RNase_PH"/>
    <property type="match status" value="1"/>
</dbReference>
<evidence type="ECO:0000256" key="2">
    <source>
        <dbReference type="ARBA" id="ARBA00022552"/>
    </source>
</evidence>
<dbReference type="EC" id="2.7.7.56" evidence="6"/>
<feature type="domain" description="Exoribonuclease phosphorolytic" evidence="7">
    <location>
        <begin position="14"/>
        <end position="144"/>
    </location>
</feature>
<dbReference type="Pfam" id="PF03725">
    <property type="entry name" value="RNase_PH_C"/>
    <property type="match status" value="1"/>
</dbReference>
<dbReference type="GO" id="GO:0016075">
    <property type="term" value="P:rRNA catabolic process"/>
    <property type="evidence" value="ECO:0007669"/>
    <property type="project" value="UniProtKB-UniRule"/>
</dbReference>
<sequence>MNTLRADGRSASDLRPLSCTWDIAPQAVGSVLLKCGKTEVICTASVDEAVPRWMKEQNVVGGWLTAEYSMLPASTSSRKARDSSRGKVDGRSTEIQRLLGRSLRAVTDLSSLGPRSLWIDCDVLSADGGTRTTAITGACLALRRAIERLQLSGKMTADPLRSPVAAVSVGLLNNEPLLDLNYPEDRDAQVDMNVVMTGAGRFVEVQAGGEEHDFSREEFQSLLTLAEKGLQKVFAFQEQAWKSRPSASPIAPPEA</sequence>
<dbReference type="PANTHER" id="PTHR11953">
    <property type="entry name" value="EXOSOME COMPLEX COMPONENT"/>
    <property type="match status" value="1"/>
</dbReference>
<proteinExistence type="inferred from homology"/>
<dbReference type="GO" id="GO:0000175">
    <property type="term" value="F:3'-5'-RNA exonuclease activity"/>
    <property type="evidence" value="ECO:0007669"/>
    <property type="project" value="UniProtKB-UniRule"/>
</dbReference>
<comment type="subunit">
    <text evidence="6">Homohexameric ring arranged as a trimer of dimers.</text>
</comment>
<evidence type="ECO:0000259" key="7">
    <source>
        <dbReference type="Pfam" id="PF01138"/>
    </source>
</evidence>
<dbReference type="InterPro" id="IPR002381">
    <property type="entry name" value="RNase_PH_bac-type"/>
</dbReference>